<dbReference type="PANTHER" id="PTHR10322">
    <property type="entry name" value="DNA POLYMERASE CATALYTIC SUBUNIT"/>
    <property type="match status" value="1"/>
</dbReference>
<dbReference type="Pfam" id="PF03104">
    <property type="entry name" value="DNA_pol_B_exo1"/>
    <property type="match status" value="1"/>
</dbReference>
<evidence type="ECO:0000256" key="15">
    <source>
        <dbReference type="ARBA" id="ARBA00023004"/>
    </source>
</evidence>
<evidence type="ECO:0000256" key="16">
    <source>
        <dbReference type="ARBA" id="ARBA00023014"/>
    </source>
</evidence>
<keyword evidence="4 20" id="KW-0004">4Fe-4S</keyword>
<dbReference type="Gene3D" id="1.10.132.60">
    <property type="entry name" value="DNA polymerase family B, C-terminal domain"/>
    <property type="match status" value="1"/>
</dbReference>
<dbReference type="InterPro" id="IPR023211">
    <property type="entry name" value="DNA_pol_palm_dom_sf"/>
</dbReference>
<evidence type="ECO:0000256" key="20">
    <source>
        <dbReference type="RuleBase" id="RU000442"/>
    </source>
</evidence>
<dbReference type="SUPFAM" id="SSF53098">
    <property type="entry name" value="Ribonuclease H-like"/>
    <property type="match status" value="1"/>
</dbReference>
<dbReference type="GO" id="GO:0003677">
    <property type="term" value="F:DNA binding"/>
    <property type="evidence" value="ECO:0007669"/>
    <property type="project" value="UniProtKB-KW"/>
</dbReference>
<evidence type="ECO:0000256" key="4">
    <source>
        <dbReference type="ARBA" id="ARBA00022485"/>
    </source>
</evidence>
<keyword evidence="9 20" id="KW-0479">Metal-binding</keyword>
<dbReference type="GO" id="GO:0003887">
    <property type="term" value="F:DNA-directed DNA polymerase activity"/>
    <property type="evidence" value="ECO:0007669"/>
    <property type="project" value="UniProtKB-KW"/>
</dbReference>
<dbReference type="InterPro" id="IPR006172">
    <property type="entry name" value="DNA-dir_DNA_pol_B"/>
</dbReference>
<evidence type="ECO:0000256" key="9">
    <source>
        <dbReference type="ARBA" id="ARBA00022723"/>
    </source>
</evidence>
<dbReference type="InterPro" id="IPR006134">
    <property type="entry name" value="DNA-dir_DNA_pol_B_multi_dom"/>
</dbReference>
<evidence type="ECO:0000256" key="7">
    <source>
        <dbReference type="ARBA" id="ARBA00022705"/>
    </source>
</evidence>
<protein>
    <recommendedName>
        <fullName evidence="20">DNA polymerase</fullName>
        <ecNumber evidence="20">2.7.7.7</ecNumber>
    </recommendedName>
</protein>
<feature type="compositionally biased region" description="Polar residues" evidence="21">
    <location>
        <begin position="1"/>
        <end position="14"/>
    </location>
</feature>
<dbReference type="GO" id="GO:0006297">
    <property type="term" value="P:nucleotide-excision repair, DNA gap filling"/>
    <property type="evidence" value="ECO:0007669"/>
    <property type="project" value="TreeGrafter"/>
</dbReference>
<evidence type="ECO:0000256" key="21">
    <source>
        <dbReference type="SAM" id="MobiDB-lite"/>
    </source>
</evidence>
<keyword evidence="13" id="KW-0269">Exonuclease</keyword>
<dbReference type="NCBIfam" id="TIGR00592">
    <property type="entry name" value="pol2"/>
    <property type="match status" value="1"/>
</dbReference>
<dbReference type="EC" id="2.7.7.7" evidence="20"/>
<keyword evidence="26" id="KW-1185">Reference proteome</keyword>
<dbReference type="SMART" id="SM00486">
    <property type="entry name" value="POLBc"/>
    <property type="match status" value="1"/>
</dbReference>
<evidence type="ECO:0000256" key="10">
    <source>
        <dbReference type="ARBA" id="ARBA00022771"/>
    </source>
</evidence>
<comment type="subcellular location">
    <subcellularLocation>
        <location evidence="2 20">Nucleus</location>
    </subcellularLocation>
</comment>
<dbReference type="PRINTS" id="PR00106">
    <property type="entry name" value="DNAPOLB"/>
</dbReference>
<dbReference type="GO" id="GO:0045004">
    <property type="term" value="P:DNA replication proofreading"/>
    <property type="evidence" value="ECO:0007669"/>
    <property type="project" value="TreeGrafter"/>
</dbReference>
<dbReference type="GO" id="GO:0051539">
    <property type="term" value="F:4 iron, 4 sulfur cluster binding"/>
    <property type="evidence" value="ECO:0007669"/>
    <property type="project" value="UniProtKB-KW"/>
</dbReference>
<dbReference type="InterPro" id="IPR017964">
    <property type="entry name" value="DNA-dir_DNA_pol_B_CS"/>
</dbReference>
<comment type="similarity">
    <text evidence="3 20">Belongs to the DNA polymerase type-B family.</text>
</comment>
<dbReference type="FunFam" id="1.10.287.690:FF:000001">
    <property type="entry name" value="DNA polymerase"/>
    <property type="match status" value="1"/>
</dbReference>
<dbReference type="Proteomes" id="UP000636479">
    <property type="component" value="Unassembled WGS sequence"/>
</dbReference>
<evidence type="ECO:0000256" key="19">
    <source>
        <dbReference type="ARBA" id="ARBA00049244"/>
    </source>
</evidence>
<keyword evidence="18 20" id="KW-0539">Nucleus</keyword>
<dbReference type="RefSeq" id="XP_037223071.1">
    <property type="nucleotide sequence ID" value="XM_037360186.1"/>
</dbReference>
<dbReference type="Gene3D" id="1.10.287.690">
    <property type="entry name" value="Helix hairpin bin"/>
    <property type="match status" value="1"/>
</dbReference>
<dbReference type="InterPro" id="IPR025687">
    <property type="entry name" value="Znf-C4pol"/>
</dbReference>
<dbReference type="GO" id="GO:0043625">
    <property type="term" value="C:delta DNA polymerase complex"/>
    <property type="evidence" value="ECO:0007669"/>
    <property type="project" value="TreeGrafter"/>
</dbReference>
<feature type="region of interest" description="Disordered" evidence="21">
    <location>
        <begin position="1"/>
        <end position="71"/>
    </location>
</feature>
<dbReference type="GO" id="GO:0008270">
    <property type="term" value="F:zinc ion binding"/>
    <property type="evidence" value="ECO:0007669"/>
    <property type="project" value="UniProtKB-KW"/>
</dbReference>
<reference evidence="25" key="1">
    <citation type="submission" date="2020-05" db="EMBL/GenBank/DDBJ databases">
        <title>Mycena genomes resolve the evolution of fungal bioluminescence.</title>
        <authorList>
            <person name="Tsai I.J."/>
        </authorList>
    </citation>
    <scope>NUCLEOTIDE SEQUENCE</scope>
    <source>
        <strain evidence="25">171206Taipei</strain>
    </source>
</reference>
<dbReference type="FunFam" id="1.10.132.60:FF:000001">
    <property type="entry name" value="DNA polymerase"/>
    <property type="match status" value="1"/>
</dbReference>
<keyword evidence="6 20" id="KW-0548">Nucleotidyltransferase</keyword>
<dbReference type="GeneID" id="59342702"/>
<dbReference type="GO" id="GO:0000166">
    <property type="term" value="F:nucleotide binding"/>
    <property type="evidence" value="ECO:0007669"/>
    <property type="project" value="InterPro"/>
</dbReference>
<organism evidence="25 26">
    <name type="scientific">Mycena indigotica</name>
    <dbReference type="NCBI Taxonomy" id="2126181"/>
    <lineage>
        <taxon>Eukaryota</taxon>
        <taxon>Fungi</taxon>
        <taxon>Dikarya</taxon>
        <taxon>Basidiomycota</taxon>
        <taxon>Agaricomycotina</taxon>
        <taxon>Agaricomycetes</taxon>
        <taxon>Agaricomycetidae</taxon>
        <taxon>Agaricales</taxon>
        <taxon>Marasmiineae</taxon>
        <taxon>Mycenaceae</taxon>
        <taxon>Mycena</taxon>
    </lineage>
</organism>
<gene>
    <name evidence="25" type="ORF">MIND_00333100</name>
</gene>
<dbReference type="OrthoDB" id="2414538at2759"/>
<dbReference type="Gene3D" id="3.30.342.10">
    <property type="entry name" value="DNA Polymerase, chain B, domain 1"/>
    <property type="match status" value="1"/>
</dbReference>
<proteinExistence type="inferred from homology"/>
<comment type="caution">
    <text evidence="25">The sequence shown here is derived from an EMBL/GenBank/DDBJ whole genome shotgun (WGS) entry which is preliminary data.</text>
</comment>
<evidence type="ECO:0000313" key="26">
    <source>
        <dbReference type="Proteomes" id="UP000636479"/>
    </source>
</evidence>
<keyword evidence="7 20" id="KW-0235">DNA replication</keyword>
<dbReference type="InterPro" id="IPR050240">
    <property type="entry name" value="DNA_pol_type-B"/>
</dbReference>
<keyword evidence="8" id="KW-0540">Nuclease</keyword>
<evidence type="ECO:0000259" key="23">
    <source>
        <dbReference type="Pfam" id="PF03104"/>
    </source>
</evidence>
<evidence type="ECO:0000256" key="5">
    <source>
        <dbReference type="ARBA" id="ARBA00022679"/>
    </source>
</evidence>
<dbReference type="PROSITE" id="PS00116">
    <property type="entry name" value="DNA_POLYMERASE_B"/>
    <property type="match status" value="1"/>
</dbReference>
<feature type="domain" description="DNA-directed DNA polymerase family B multifunctional" evidence="22">
    <location>
        <begin position="507"/>
        <end position="938"/>
    </location>
</feature>
<keyword evidence="11" id="KW-0378">Hydrolase</keyword>
<feature type="compositionally biased region" description="Polar residues" evidence="21">
    <location>
        <begin position="30"/>
        <end position="41"/>
    </location>
</feature>
<feature type="domain" description="C4-type zinc-finger of DNA polymerase delta" evidence="24">
    <location>
        <begin position="975"/>
        <end position="1050"/>
    </location>
</feature>
<dbReference type="CDD" id="cd05777">
    <property type="entry name" value="DNA_polB_delta_exo"/>
    <property type="match status" value="1"/>
</dbReference>
<keyword evidence="14 20" id="KW-0239">DNA-directed DNA polymerase</keyword>
<evidence type="ECO:0000256" key="17">
    <source>
        <dbReference type="ARBA" id="ARBA00023125"/>
    </source>
</evidence>
<keyword evidence="5 20" id="KW-0808">Transferase</keyword>
<evidence type="ECO:0000313" key="25">
    <source>
        <dbReference type="EMBL" id="KAF7309621.1"/>
    </source>
</evidence>
<dbReference type="Gene3D" id="3.30.420.10">
    <property type="entry name" value="Ribonuclease H-like superfamily/Ribonuclease H"/>
    <property type="match status" value="1"/>
</dbReference>
<dbReference type="AlphaFoldDB" id="A0A8H6T236"/>
<dbReference type="Pfam" id="PF14260">
    <property type="entry name" value="zf-C4pol"/>
    <property type="match status" value="1"/>
</dbReference>
<dbReference type="InterPro" id="IPR036397">
    <property type="entry name" value="RNaseH_sf"/>
</dbReference>
<keyword evidence="10 20" id="KW-0863">Zinc-finger</keyword>
<evidence type="ECO:0000256" key="2">
    <source>
        <dbReference type="ARBA" id="ARBA00004123"/>
    </source>
</evidence>
<dbReference type="GO" id="GO:0008296">
    <property type="term" value="F:3'-5'-DNA exonuclease activity"/>
    <property type="evidence" value="ECO:0007669"/>
    <property type="project" value="TreeGrafter"/>
</dbReference>
<dbReference type="CDD" id="cd05533">
    <property type="entry name" value="POLBc_delta"/>
    <property type="match status" value="1"/>
</dbReference>
<evidence type="ECO:0000256" key="1">
    <source>
        <dbReference type="ARBA" id="ARBA00001966"/>
    </source>
</evidence>
<dbReference type="GO" id="GO:0006287">
    <property type="term" value="P:base-excision repair, gap-filling"/>
    <property type="evidence" value="ECO:0007669"/>
    <property type="project" value="TreeGrafter"/>
</dbReference>
<name>A0A8H6T236_9AGAR</name>
<evidence type="ECO:0000256" key="3">
    <source>
        <dbReference type="ARBA" id="ARBA00005755"/>
    </source>
</evidence>
<dbReference type="InterPro" id="IPR043502">
    <property type="entry name" value="DNA/RNA_pol_sf"/>
</dbReference>
<dbReference type="FunFam" id="3.30.420.10:FF:000004">
    <property type="entry name" value="DNA polymerase"/>
    <property type="match status" value="1"/>
</dbReference>
<evidence type="ECO:0000256" key="8">
    <source>
        <dbReference type="ARBA" id="ARBA00022722"/>
    </source>
</evidence>
<dbReference type="InterPro" id="IPR012337">
    <property type="entry name" value="RNaseH-like_sf"/>
</dbReference>
<evidence type="ECO:0000259" key="22">
    <source>
        <dbReference type="Pfam" id="PF00136"/>
    </source>
</evidence>
<dbReference type="SUPFAM" id="SSF56672">
    <property type="entry name" value="DNA/RNA polymerases"/>
    <property type="match status" value="1"/>
</dbReference>
<comment type="cofactor">
    <cofactor evidence="1 20">
        <name>[4Fe-4S] cluster</name>
        <dbReference type="ChEBI" id="CHEBI:49883"/>
    </cofactor>
</comment>
<dbReference type="InterPro" id="IPR042087">
    <property type="entry name" value="DNA_pol_B_thumb"/>
</dbReference>
<dbReference type="InterPro" id="IPR006133">
    <property type="entry name" value="DNA-dir_DNA_pol_B_exonuc"/>
</dbReference>
<keyword evidence="15 20" id="KW-0408">Iron</keyword>
<evidence type="ECO:0000259" key="24">
    <source>
        <dbReference type="Pfam" id="PF14260"/>
    </source>
</evidence>
<dbReference type="Gene3D" id="3.90.1600.10">
    <property type="entry name" value="Palm domain of DNA polymerase"/>
    <property type="match status" value="1"/>
</dbReference>
<keyword evidence="17 20" id="KW-0238">DNA-binding</keyword>
<evidence type="ECO:0000256" key="11">
    <source>
        <dbReference type="ARBA" id="ARBA00022801"/>
    </source>
</evidence>
<dbReference type="Pfam" id="PF00136">
    <property type="entry name" value="DNA_pol_B"/>
    <property type="match status" value="1"/>
</dbReference>
<evidence type="ECO:0000256" key="18">
    <source>
        <dbReference type="ARBA" id="ARBA00023242"/>
    </source>
</evidence>
<accession>A0A8H6T236</accession>
<comment type="catalytic activity">
    <reaction evidence="19 20">
        <text>DNA(n) + a 2'-deoxyribonucleoside 5'-triphosphate = DNA(n+1) + diphosphate</text>
        <dbReference type="Rhea" id="RHEA:22508"/>
        <dbReference type="Rhea" id="RHEA-COMP:17339"/>
        <dbReference type="Rhea" id="RHEA-COMP:17340"/>
        <dbReference type="ChEBI" id="CHEBI:33019"/>
        <dbReference type="ChEBI" id="CHEBI:61560"/>
        <dbReference type="ChEBI" id="CHEBI:173112"/>
        <dbReference type="EC" id="2.7.7.7"/>
    </reaction>
</comment>
<evidence type="ECO:0000256" key="6">
    <source>
        <dbReference type="ARBA" id="ARBA00022695"/>
    </source>
</evidence>
<feature type="domain" description="DNA-directed DNA polymerase family B exonuclease" evidence="23">
    <location>
        <begin position="207"/>
        <end position="443"/>
    </location>
</feature>
<sequence length="1072" mass="121019">MASTKENNSMTRSDNGLPAAKRRKIGPAASFSSQPVQSSFTDVLERLKEETADGSGEEGGAGAWARPPLPSIDPNRDSIVFQQIDIEETDVYGNVELQLFGVTKEGNSVLAVVTGFRPYFYVAQPRGFRETDLEPFREHLNGLTGEDFVVKVEIVSRRSLWQYRGDDFVPFLKMTVTNPKSLPKVRARLFERGECKYQSFSTDEPIATFESNIAYTLRFMIDTQIVGMNWIEIPPRKYTIRDKHKQKSHCQLEFTVIYDDIISYAPEGDWANIAPLRILSFDIECAGRKGIFPEADIDPVIQIANMVTRQGEQKPFIRNVFTLNTCSHILGSQVISHKKERDMLQAWSDFVNEVDPDVVIGYNIAGFDFPYLLDRAKALKLDNFNFLGRIRGRKTETKDTHFSSKAYGQRDSKETSLEGRLQLDVLQFMQREHKLRSYTLNSVCAQFLGEQKEDVHHSVITELQNGTPESRRRLAVYCLKDAYLPQRLLDKLMCFVNYTEMARVTGVPFNYLLARGQSIKVLSQLFRRANQEGYVIPALKGEGSDEQYEGATVIEPKKGYYDAPIATLDFSSLYPSIMMAHNLCYTTLLDKSTVDRLKLVKDVDYITTPNNDMFASTTRRKGLLPLVLEDLIAARKRAKADLKKETDPFKRAVLDGRQLALKISANSVYGFTGATVGKLPCLEISSSVTAYGRQMIEKTKQEVEAEYSVANGHAHDAEVIYGDTDSVMVKFGPMDLVKVMALGAEAADLVTAKFVKPIKLEFEKVYFPYLLISKKRYAGLYWTRPEKYDKMDTKGIETVRRDNCRLVSTVIETCLHKMLIDRDVKAAEDYTKQTISDLLQNRIDMSQLVITKALAKNDYAAKQAHVELAERMKKRDAGSAPALGDRVAYVIIKGMKGAAAYEKSEDPLYVLENNVPIDTKYYLENQLSKPLMRIFEPILGDKANSLLSGDHTRTIQIATPTVGGLMKFAVKTVTCLGCKTPLRGNNSVKNGAVCNNCRPRMGELYQKQIATTSTLQVQFARLWTQCQRCQGSLHQDVLCTSKDCPIFYMRKKAQKDVEDAAVVLERFAVDSW</sequence>
<keyword evidence="12 20" id="KW-0862">Zinc</keyword>
<evidence type="ECO:0000256" key="14">
    <source>
        <dbReference type="ARBA" id="ARBA00022932"/>
    </source>
</evidence>
<evidence type="ECO:0000256" key="12">
    <source>
        <dbReference type="ARBA" id="ARBA00022833"/>
    </source>
</evidence>
<dbReference type="PANTHER" id="PTHR10322:SF23">
    <property type="entry name" value="DNA POLYMERASE DELTA CATALYTIC SUBUNIT"/>
    <property type="match status" value="1"/>
</dbReference>
<evidence type="ECO:0000256" key="13">
    <source>
        <dbReference type="ARBA" id="ARBA00022839"/>
    </source>
</evidence>
<dbReference type="EMBL" id="JACAZF010000003">
    <property type="protein sequence ID" value="KAF7309621.1"/>
    <property type="molecule type" value="Genomic_DNA"/>
</dbReference>
<keyword evidence="16 20" id="KW-0411">Iron-sulfur</keyword>